<evidence type="ECO:0000313" key="2">
    <source>
        <dbReference type="EMBL" id="KAK2546872.1"/>
    </source>
</evidence>
<organism evidence="2 3">
    <name type="scientific">Acropora cervicornis</name>
    <name type="common">Staghorn coral</name>
    <dbReference type="NCBI Taxonomy" id="6130"/>
    <lineage>
        <taxon>Eukaryota</taxon>
        <taxon>Metazoa</taxon>
        <taxon>Cnidaria</taxon>
        <taxon>Anthozoa</taxon>
        <taxon>Hexacorallia</taxon>
        <taxon>Scleractinia</taxon>
        <taxon>Astrocoeniina</taxon>
        <taxon>Acroporidae</taxon>
        <taxon>Acropora</taxon>
    </lineage>
</organism>
<reference evidence="2" key="1">
    <citation type="journal article" date="2023" name="G3 (Bethesda)">
        <title>Whole genome assembly and annotation of the endangered Caribbean coral Acropora cervicornis.</title>
        <authorList>
            <person name="Selwyn J.D."/>
            <person name="Vollmer S.V."/>
        </authorList>
    </citation>
    <scope>NUCLEOTIDE SEQUENCE</scope>
    <source>
        <strain evidence="2">K2</strain>
    </source>
</reference>
<feature type="compositionally biased region" description="Acidic residues" evidence="1">
    <location>
        <begin position="117"/>
        <end position="135"/>
    </location>
</feature>
<feature type="region of interest" description="Disordered" evidence="1">
    <location>
        <begin position="66"/>
        <end position="90"/>
    </location>
</feature>
<reference evidence="2" key="2">
    <citation type="journal article" date="2023" name="Science">
        <title>Genomic signatures of disease resistance in endangered staghorn corals.</title>
        <authorList>
            <person name="Vollmer S.V."/>
            <person name="Selwyn J.D."/>
            <person name="Despard B.A."/>
            <person name="Roesel C.L."/>
        </authorList>
    </citation>
    <scope>NUCLEOTIDE SEQUENCE</scope>
    <source>
        <strain evidence="2">K2</strain>
    </source>
</reference>
<name>A0AAD9URC1_ACRCE</name>
<sequence>MALPAVQRVTKEDEAVMNEWMENYRPVRQRTVRSETTKDKAGALPPAVYSQAKQKEHSYVEFNREHAIPDDAATPIPITETTRQSEHSYGIDELQSVSLTFVSDLDVPEVQIQEMQQLDEYETDSDTESDEEGDFEVVSKTCTTRSGRAVRALVRLDL</sequence>
<dbReference type="AlphaFoldDB" id="A0AAD9URC1"/>
<evidence type="ECO:0000256" key="1">
    <source>
        <dbReference type="SAM" id="MobiDB-lite"/>
    </source>
</evidence>
<dbReference type="Proteomes" id="UP001249851">
    <property type="component" value="Unassembled WGS sequence"/>
</dbReference>
<gene>
    <name evidence="2" type="ORF">P5673_033392</name>
</gene>
<accession>A0AAD9URC1</accession>
<feature type="compositionally biased region" description="Basic and acidic residues" evidence="1">
    <location>
        <begin position="32"/>
        <end position="41"/>
    </location>
</feature>
<comment type="caution">
    <text evidence="2">The sequence shown here is derived from an EMBL/GenBank/DDBJ whole genome shotgun (WGS) entry which is preliminary data.</text>
</comment>
<keyword evidence="3" id="KW-1185">Reference proteome</keyword>
<proteinExistence type="predicted"/>
<feature type="region of interest" description="Disordered" evidence="1">
    <location>
        <begin position="117"/>
        <end position="138"/>
    </location>
</feature>
<dbReference type="EMBL" id="JARQWQ010000250">
    <property type="protein sequence ID" value="KAK2546872.1"/>
    <property type="molecule type" value="Genomic_DNA"/>
</dbReference>
<evidence type="ECO:0000313" key="3">
    <source>
        <dbReference type="Proteomes" id="UP001249851"/>
    </source>
</evidence>
<protein>
    <submittedName>
        <fullName evidence="2">Uncharacterized protein</fullName>
    </submittedName>
</protein>
<feature type="region of interest" description="Disordered" evidence="1">
    <location>
        <begin position="30"/>
        <end position="52"/>
    </location>
</feature>